<organism evidence="2 3">
    <name type="scientific">Anaerohalosphaera lusitana</name>
    <dbReference type="NCBI Taxonomy" id="1936003"/>
    <lineage>
        <taxon>Bacteria</taxon>
        <taxon>Pseudomonadati</taxon>
        <taxon>Planctomycetota</taxon>
        <taxon>Phycisphaerae</taxon>
        <taxon>Sedimentisphaerales</taxon>
        <taxon>Anaerohalosphaeraceae</taxon>
        <taxon>Anaerohalosphaera</taxon>
    </lineage>
</organism>
<dbReference type="InterPro" id="IPR023296">
    <property type="entry name" value="Glyco_hydro_beta-prop_sf"/>
</dbReference>
<evidence type="ECO:0000313" key="3">
    <source>
        <dbReference type="Proteomes" id="UP000189674"/>
    </source>
</evidence>
<feature type="signal peptide" evidence="1">
    <location>
        <begin position="1"/>
        <end position="27"/>
    </location>
</feature>
<dbReference type="Proteomes" id="UP000189674">
    <property type="component" value="Chromosome"/>
</dbReference>
<sequence length="395" mass="43967" precursor="true">MDWQKMCSFCVVVFFGFSGILAFSADAESYAIVSPSTNDLDISSMIQPVGEENILSQEDHYVWGGSGIEGEDGKYYLFYARWPKGMTGRAEGDELFSGFRGWLKYSEIAVAVSDEPAGPFKHLKTIITGTKEEDKWHRFNAHNPHIKRFDGKLYLYYIGTNPAEGIANTWYAYANGQKIGVAVASSVQDFLAGDFEICDEPLVEPDEEKTHQRAVNPSVTRGHDGRYYMMFKSRAKPLGGKGDHMTHWCAASGSPDGPFELVGPVLQGGDYSAEDPYFWYDKGRERYYAIVKNFSRSKVLAPQFGALALITSTTPAKNWRPAKNSLVSLKQYTKPDGSVQKLNNLERPQLLFDGDGKPIALYAASAEKQPWNNNHTVNVQFKLAEPAEEAQGASE</sequence>
<evidence type="ECO:0000313" key="2">
    <source>
        <dbReference type="EMBL" id="AQT69259.1"/>
    </source>
</evidence>
<dbReference type="SUPFAM" id="SSF75005">
    <property type="entry name" value="Arabinanase/levansucrase/invertase"/>
    <property type="match status" value="2"/>
</dbReference>
<gene>
    <name evidence="2" type="ORF">STSP2_02448</name>
</gene>
<protein>
    <submittedName>
        <fullName evidence="2">Beta-xylosidase</fullName>
    </submittedName>
</protein>
<dbReference type="Gene3D" id="2.115.10.20">
    <property type="entry name" value="Glycosyl hydrolase domain, family 43"/>
    <property type="match status" value="1"/>
</dbReference>
<feature type="chain" id="PRO_5012414390" evidence="1">
    <location>
        <begin position="28"/>
        <end position="395"/>
    </location>
</feature>
<dbReference type="CDD" id="cd08994">
    <property type="entry name" value="GH43_62_32_68_117_130-like"/>
    <property type="match status" value="1"/>
</dbReference>
<dbReference type="RefSeq" id="WP_146662901.1">
    <property type="nucleotide sequence ID" value="NZ_CP019791.1"/>
</dbReference>
<keyword evidence="1" id="KW-0732">Signal</keyword>
<keyword evidence="3" id="KW-1185">Reference proteome</keyword>
<proteinExistence type="predicted"/>
<dbReference type="KEGG" id="alus:STSP2_02448"/>
<evidence type="ECO:0000256" key="1">
    <source>
        <dbReference type="SAM" id="SignalP"/>
    </source>
</evidence>
<accession>A0A1U9NMY1</accession>
<reference evidence="3" key="1">
    <citation type="submission" date="2017-02" db="EMBL/GenBank/DDBJ databases">
        <title>Comparative genomics and description of representatives of a novel lineage of planctomycetes thriving in anoxic sediments.</title>
        <authorList>
            <person name="Spring S."/>
            <person name="Bunk B."/>
            <person name="Sproer C."/>
        </authorList>
    </citation>
    <scope>NUCLEOTIDE SEQUENCE [LARGE SCALE GENOMIC DNA]</scope>
    <source>
        <strain evidence="3">ST-NAGAB-D1</strain>
    </source>
</reference>
<dbReference type="OrthoDB" id="9794572at2"/>
<dbReference type="STRING" id="1936003.STSP2_02448"/>
<dbReference type="AlphaFoldDB" id="A0A1U9NMY1"/>
<dbReference type="EMBL" id="CP019791">
    <property type="protein sequence ID" value="AQT69259.1"/>
    <property type="molecule type" value="Genomic_DNA"/>
</dbReference>
<name>A0A1U9NMY1_9BACT</name>